<feature type="region of interest" description="Disordered" evidence="5">
    <location>
        <begin position="321"/>
        <end position="354"/>
    </location>
</feature>
<dbReference type="InterPro" id="IPR007452">
    <property type="entry name" value="TamB_C"/>
</dbReference>
<dbReference type="Pfam" id="PF04357">
    <property type="entry name" value="TamB"/>
    <property type="match status" value="1"/>
</dbReference>
<dbReference type="EMBL" id="JAQOSQ010000012">
    <property type="protein sequence ID" value="MDJ1184072.1"/>
    <property type="molecule type" value="Genomic_DNA"/>
</dbReference>
<dbReference type="PANTHER" id="PTHR34457:SF3">
    <property type="entry name" value="PROTEIN TIC236, CHLOROPLASTIC"/>
    <property type="match status" value="1"/>
</dbReference>
<comment type="caution">
    <text evidence="7">The sequence shown here is derived from an EMBL/GenBank/DDBJ whole genome shotgun (WGS) entry which is preliminary data.</text>
</comment>
<dbReference type="Proteomes" id="UP001232992">
    <property type="component" value="Unassembled WGS sequence"/>
</dbReference>
<keyword evidence="2" id="KW-0812">Transmembrane</keyword>
<name>A0ABT7BZ51_9CYAN</name>
<dbReference type="RefSeq" id="WP_283758724.1">
    <property type="nucleotide sequence ID" value="NZ_JAQOSQ010000012.1"/>
</dbReference>
<feature type="region of interest" description="Disordered" evidence="5">
    <location>
        <begin position="1"/>
        <end position="43"/>
    </location>
</feature>
<feature type="region of interest" description="Disordered" evidence="5">
    <location>
        <begin position="658"/>
        <end position="680"/>
    </location>
</feature>
<keyword evidence="4" id="KW-0472">Membrane</keyword>
<feature type="compositionally biased region" description="Pro residues" evidence="5">
    <location>
        <begin position="563"/>
        <end position="573"/>
    </location>
</feature>
<evidence type="ECO:0000256" key="1">
    <source>
        <dbReference type="ARBA" id="ARBA00004167"/>
    </source>
</evidence>
<gene>
    <name evidence="7" type="ORF">PMH09_12830</name>
</gene>
<evidence type="ECO:0000256" key="4">
    <source>
        <dbReference type="ARBA" id="ARBA00023136"/>
    </source>
</evidence>
<reference evidence="7 8" key="1">
    <citation type="submission" date="2023-01" db="EMBL/GenBank/DDBJ databases">
        <title>Novel diversity within Roseofilum (Cyanobacteria; Desertifilaceae) from marine benthic mats with descriptions of four novel species.</title>
        <authorList>
            <person name="Wang Y."/>
            <person name="Berthold D.E."/>
            <person name="Hu J."/>
            <person name="Lefler F.W."/>
            <person name="Laughinghouse H.D. IV."/>
        </authorList>
    </citation>
    <scope>NUCLEOTIDE SEQUENCE [LARGE SCALE GENOMIC DNA]</scope>
    <source>
        <strain evidence="7 8">BLCC-M143</strain>
    </source>
</reference>
<evidence type="ECO:0000256" key="5">
    <source>
        <dbReference type="SAM" id="MobiDB-lite"/>
    </source>
</evidence>
<comment type="subcellular location">
    <subcellularLocation>
        <location evidence="1">Membrane</location>
        <topology evidence="1">Single-pass membrane protein</topology>
    </subcellularLocation>
</comment>
<feature type="compositionally biased region" description="Acidic residues" evidence="5">
    <location>
        <begin position="9"/>
        <end position="38"/>
    </location>
</feature>
<feature type="region of interest" description="Disordered" evidence="5">
    <location>
        <begin position="510"/>
        <end position="573"/>
    </location>
</feature>
<evidence type="ECO:0000256" key="2">
    <source>
        <dbReference type="ARBA" id="ARBA00022692"/>
    </source>
</evidence>
<feature type="domain" description="Translocation and assembly module TamB C-terminal" evidence="6">
    <location>
        <begin position="1749"/>
        <end position="2136"/>
    </location>
</feature>
<dbReference type="InterPro" id="IPR053022">
    <property type="entry name" value="Chloroplast_translocon_comp"/>
</dbReference>
<keyword evidence="3" id="KW-1133">Transmembrane helix</keyword>
<proteinExistence type="predicted"/>
<organism evidence="7 8">
    <name type="scientific">Roseofilum casamattae BLCC-M143</name>
    <dbReference type="NCBI Taxonomy" id="3022442"/>
    <lineage>
        <taxon>Bacteria</taxon>
        <taxon>Bacillati</taxon>
        <taxon>Cyanobacteriota</taxon>
        <taxon>Cyanophyceae</taxon>
        <taxon>Desertifilales</taxon>
        <taxon>Desertifilaceae</taxon>
        <taxon>Roseofilum</taxon>
        <taxon>Roseofilum casamattae</taxon>
    </lineage>
</organism>
<feature type="compositionally biased region" description="Low complexity" evidence="5">
    <location>
        <begin position="659"/>
        <end position="676"/>
    </location>
</feature>
<feature type="compositionally biased region" description="Polar residues" evidence="5">
    <location>
        <begin position="511"/>
        <end position="522"/>
    </location>
</feature>
<accession>A0ABT7BZ51</accession>
<keyword evidence="8" id="KW-1185">Reference proteome</keyword>
<evidence type="ECO:0000256" key="3">
    <source>
        <dbReference type="ARBA" id="ARBA00022989"/>
    </source>
</evidence>
<evidence type="ECO:0000259" key="6">
    <source>
        <dbReference type="Pfam" id="PF04357"/>
    </source>
</evidence>
<protein>
    <submittedName>
        <fullName evidence="7">Translocation/assembly module TamB domain-containing protein</fullName>
    </submittedName>
</protein>
<evidence type="ECO:0000313" key="8">
    <source>
        <dbReference type="Proteomes" id="UP001232992"/>
    </source>
</evidence>
<sequence>MTTPREPEQFPDFELEETLTPVEEEWESETEEEEEEDESPRKSPALVRWSLGGLLLLGLGGGIGYAWNWVHNSLGPTVAEALSQTINRPLEIGPVERVTLNSIRFGPSGLPATSTDRDRATVEAVEVTFNPVDVIDNEINLNITLINPRVYLEENEQREWMNLEITEEEPKEGEFKINVVKAGARNATVELVPWKGDAIAPEDKVTLTPIRADAEFFDEYNRIAFDGTVSQASTNGEVQAKGEFLNEEQRARVQVRSRNFDLTPFARLVPDVPPEVTLTSGKLNGNVSAQVNVADIPASSLYGTLLVSELAGEYTLPEAITVSSDSTESDSTSSDESETSSAIAAESTESTEPSEFDITKVPLYLSQGNLSLKLEEQLVIIEQNSAIAYADTIPIQLEGGIHLEQGIQVIATLPPVAIETLAETIQTPLPVPASGEFQVKAKVEGPFDNPAVIGLFETTKPTQIDRLEFTSMSTEFAYLNSVFAIQNLKLAPTVGGEILGRGELQLPVTAPTETPASEQPVNDSVELRGASEPPVSNASTPEAESAEVQTEPAGEGTEEAIPLPSPEVNPTPATVPAPPIAITPAEQPFLALEIQGENLPVAALAGLYDIPTNDVNLGLLSPQIQVLGPINQLEAIAKTSMAGGEVQMAGRLIGFDPLAASAPPTTDSETSEETATVPPPPEPLEIQAELRASNIQLAELSSLVPPQLAVPFTGGAQVIVPLDNFTPDRLRGQGEGQLQIAGGSVKVSGRLQDNRIAGLVQADGVQVGEFRSDIEQMIPPDQFQLPFAESAPVTGMAEFTGPVDNLNPNAFEGRFQGTMSLVGGEIAAGGVLQGGELEAAVQLSQVEVARLSPQLQSLATEQPILQTPITATANVKGPIDNLSPNAIIAEVRADLDVAGGRVNVLGQAINGGWKATLRADAVQVEELSSEVPAGLNLPFSGIANAEGRLDDPSPNSIRADVQGVVNAAGGLVNIEAIAQQGEWQGRAQAEQLQLQPFGALLPPDVQPLTSSAQLTGVANAKGRLEDLSPQSIVAQAQGKVNIGSGSVDLEAIAERGEWQARGKAEQIQLGQLGLELPPELQPLTSAAQFVAKGRVDNFDPSAVEAKAELLLSKLPVLERGPFQTQVAWNGTVLAIEEASAPGLQASGAVFPDLQNPLASRFDIRAMVKDFNLASLPIELPEGVNVGGLVGFDGRIAGVGLAPNLDGQVRLQNLAVNELTFDPLIEGPVQYTPDRGATIALKGESDEISAVIDSMFIPQSFTFKVADAVATGVRSPGQDGSGLTNFQVDVAQFPLDLVNLIPIADNPLGPVFGQLSGNFDLSVPTDFTNFDPMAVVARGEIQVDKPKIGTVEGESLAAKLSYAQGQGQLTDTELAIGESKYQVDGAVDLTNLTDPQFNAEVQIAQGSVQDVLQVLQIFDLADIANGFVPPAGRAADLGVLTSGTSQGNLETQLRRFSEILRLQELRQRERDRYPIPALAKLQGAFDGDIKVSGSLNQGLSADIDLLGENWVWGDYSFNPIIVKGSLKDNVLTLLPVQINSNEGLITFSGQVGGEEQSGQLKVEDVPVGLIQQFIPDLPVDVTGTVNTTATLLGGSLENPKVIGNVSLADGTLNEAPIQEAIGNFSLTDGRLRFGGKMLVTGESPITLTGSIPSPLPVGSVSPISQDIQLDLNLENDGLAILNVLTLQQLNWISGTGNVNIKVSGTVDHPIAVGEAAIANATLESELLSESVNNVNGTIRFDGTKVIVDRITGDFSKGTVNVAGLIPLENPNLLLSEEEENNRLRVSLADIDFNFQDIYNGGVNGEIQIAGSALEPVVSGNVRLTQGKISVNEANKFHEENAAKDDTANTNQNAFIPIFRGFEVDLTNGIAILQPGFVDIRGQGTLEINGPLDDLEADGEIALERGFINIISTQFRLNREYDHRVRFNPTQGLDPDLDLQLEASISETQGTRQAESLFGRQPEIDDTPPIDNNDAETVRIQASVTGPASQLENNLELTSSPVRSRSEIIALIGGGVLNTFAGGNTTLALANLAGTTILSNLQSSLGEALGLTEFRLYPTEDSARQGNLGLAGEATLDVTKKFSTSLGKTLTSSDPARLRFRYRLSESLVLRGATDLGGESSTRRQPDSRIQFEFRKRF</sequence>
<evidence type="ECO:0000313" key="7">
    <source>
        <dbReference type="EMBL" id="MDJ1184072.1"/>
    </source>
</evidence>
<feature type="compositionally biased region" description="Low complexity" evidence="5">
    <location>
        <begin position="339"/>
        <end position="353"/>
    </location>
</feature>
<dbReference type="PANTHER" id="PTHR34457">
    <property type="entry name" value="EMBRYO DEFECTIVE 2410"/>
    <property type="match status" value="1"/>
</dbReference>
<feature type="compositionally biased region" description="Low complexity" evidence="5">
    <location>
        <begin position="323"/>
        <end position="332"/>
    </location>
</feature>